<keyword evidence="4" id="KW-0288">FMN</keyword>
<proteinExistence type="inferred from homology"/>
<accession>A0A168GYR0</accession>
<feature type="domain" description="Nitroreductase" evidence="6">
    <location>
        <begin position="14"/>
        <end position="205"/>
    </location>
</feature>
<dbReference type="SUPFAM" id="SSF55469">
    <property type="entry name" value="FMN-dependent nitroreductase-like"/>
    <property type="match status" value="1"/>
</dbReference>
<keyword evidence="5" id="KW-0560">Oxidoreductase</keyword>
<comment type="cofactor">
    <cofactor evidence="1">
        <name>FMN</name>
        <dbReference type="ChEBI" id="CHEBI:58210"/>
    </cofactor>
</comment>
<dbReference type="GO" id="GO:0016491">
    <property type="term" value="F:oxidoreductase activity"/>
    <property type="evidence" value="ECO:0007669"/>
    <property type="project" value="UniProtKB-KW"/>
</dbReference>
<dbReference type="PANTHER" id="PTHR43673">
    <property type="entry name" value="NAD(P)H NITROREDUCTASE YDGI-RELATED"/>
    <property type="match status" value="1"/>
</dbReference>
<reference evidence="7 8" key="1">
    <citation type="submission" date="2016-01" db="EMBL/GenBank/DDBJ databases">
        <authorList>
            <person name="McClelland M."/>
            <person name="Jain A."/>
            <person name="Saraogi P."/>
            <person name="Mendelson R."/>
            <person name="Westerman R."/>
            <person name="SanMiguel P."/>
            <person name="Csonka L."/>
        </authorList>
    </citation>
    <scope>NUCLEOTIDE SEQUENCE [LARGE SCALE GENOMIC DNA]</scope>
    <source>
        <strain evidence="7">LMG 27134</strain>
    </source>
</reference>
<dbReference type="Gene3D" id="3.40.109.10">
    <property type="entry name" value="NADH Oxidase"/>
    <property type="match status" value="1"/>
</dbReference>
<dbReference type="Proteomes" id="UP000054683">
    <property type="component" value="Unassembled WGS sequence"/>
</dbReference>
<evidence type="ECO:0000259" key="6">
    <source>
        <dbReference type="Pfam" id="PF00881"/>
    </source>
</evidence>
<keyword evidence="3" id="KW-0285">Flavoprotein</keyword>
<evidence type="ECO:0000256" key="4">
    <source>
        <dbReference type="ARBA" id="ARBA00022643"/>
    </source>
</evidence>
<organism evidence="7 8">
    <name type="scientific">Caballeronia udeis</name>
    <dbReference type="NCBI Taxonomy" id="1232866"/>
    <lineage>
        <taxon>Bacteria</taxon>
        <taxon>Pseudomonadati</taxon>
        <taxon>Pseudomonadota</taxon>
        <taxon>Betaproteobacteria</taxon>
        <taxon>Burkholderiales</taxon>
        <taxon>Burkholderiaceae</taxon>
        <taxon>Caballeronia</taxon>
    </lineage>
</organism>
<dbReference type="CDD" id="cd02136">
    <property type="entry name" value="PnbA_NfnB-like"/>
    <property type="match status" value="1"/>
</dbReference>
<sequence length="230" mass="26333">MNNDATVTVMQALMSRRSIRAFLPDAVDETTLRQIFDHARRAPSGSNTQPWKAYVLTGEARDALSRKILAVYNDSEADKLHEEEFAYYPRNWTSPFIDRRRELGWSLYSLLGITRDDKTRMKAQLGRNFEFFGAPAGVIFVTDRTMEQGSWLDYGMFLQSVMLMARAFGLDTCPQAAFNRYHRIIAEHLALPDNEIVVCGMSIGYADLSQPENALVSKREEVDDFVRFLK</sequence>
<dbReference type="AlphaFoldDB" id="A0A168GYR0"/>
<evidence type="ECO:0000313" key="8">
    <source>
        <dbReference type="Proteomes" id="UP000054683"/>
    </source>
</evidence>
<evidence type="ECO:0000313" key="7">
    <source>
        <dbReference type="EMBL" id="SAP34803.1"/>
    </source>
</evidence>
<dbReference type="OrthoDB" id="9773807at2"/>
<dbReference type="Pfam" id="PF00881">
    <property type="entry name" value="Nitroreductase"/>
    <property type="match status" value="1"/>
</dbReference>
<evidence type="ECO:0000256" key="1">
    <source>
        <dbReference type="ARBA" id="ARBA00001917"/>
    </source>
</evidence>
<evidence type="ECO:0000256" key="5">
    <source>
        <dbReference type="ARBA" id="ARBA00023002"/>
    </source>
</evidence>
<gene>
    <name evidence="7" type="ORF">AWB69_06360</name>
</gene>
<protein>
    <submittedName>
        <fullName evidence="7">Nitroreductase family protein</fullName>
    </submittedName>
</protein>
<dbReference type="InterPro" id="IPR029479">
    <property type="entry name" value="Nitroreductase"/>
</dbReference>
<comment type="similarity">
    <text evidence="2">Belongs to the nitroreductase family.</text>
</comment>
<dbReference type="EMBL" id="FCOK02000056">
    <property type="protein sequence ID" value="SAP34803.1"/>
    <property type="molecule type" value="Genomic_DNA"/>
</dbReference>
<evidence type="ECO:0000256" key="3">
    <source>
        <dbReference type="ARBA" id="ARBA00022630"/>
    </source>
</evidence>
<dbReference type="RefSeq" id="WP_062090633.1">
    <property type="nucleotide sequence ID" value="NZ_FCOK02000056.1"/>
</dbReference>
<evidence type="ECO:0000256" key="2">
    <source>
        <dbReference type="ARBA" id="ARBA00007118"/>
    </source>
</evidence>
<dbReference type="PANTHER" id="PTHR43673:SF2">
    <property type="entry name" value="NITROREDUCTASE"/>
    <property type="match status" value="1"/>
</dbReference>
<name>A0A168GYR0_9BURK</name>
<dbReference type="InterPro" id="IPR000415">
    <property type="entry name" value="Nitroreductase-like"/>
</dbReference>